<name>A0A8J4YM63_CHIOP</name>
<organism evidence="3 4">
    <name type="scientific">Chionoecetes opilio</name>
    <name type="common">Atlantic snow crab</name>
    <name type="synonym">Cancer opilio</name>
    <dbReference type="NCBI Taxonomy" id="41210"/>
    <lineage>
        <taxon>Eukaryota</taxon>
        <taxon>Metazoa</taxon>
        <taxon>Ecdysozoa</taxon>
        <taxon>Arthropoda</taxon>
        <taxon>Crustacea</taxon>
        <taxon>Multicrustacea</taxon>
        <taxon>Malacostraca</taxon>
        <taxon>Eumalacostraca</taxon>
        <taxon>Eucarida</taxon>
        <taxon>Decapoda</taxon>
        <taxon>Pleocyemata</taxon>
        <taxon>Brachyura</taxon>
        <taxon>Eubrachyura</taxon>
        <taxon>Majoidea</taxon>
        <taxon>Majidae</taxon>
        <taxon>Chionoecetes</taxon>
    </lineage>
</organism>
<protein>
    <submittedName>
        <fullName evidence="3">SRR1-like protein</fullName>
    </submittedName>
</protein>
<feature type="domain" description="SRR1-like" evidence="2">
    <location>
        <begin position="113"/>
        <end position="279"/>
    </location>
</feature>
<dbReference type="PANTHER" id="PTHR28626">
    <property type="entry name" value="SRR1-LIKE PROTEIN"/>
    <property type="match status" value="1"/>
</dbReference>
<dbReference type="InterPro" id="IPR001497">
    <property type="entry name" value="MethylDNA_cys_MeTrfase_AS"/>
</dbReference>
<evidence type="ECO:0000313" key="4">
    <source>
        <dbReference type="Proteomes" id="UP000770661"/>
    </source>
</evidence>
<dbReference type="SUPFAM" id="SSF56112">
    <property type="entry name" value="Protein kinase-like (PK-like)"/>
    <property type="match status" value="1"/>
</dbReference>
<dbReference type="Pfam" id="PF07985">
    <property type="entry name" value="SRR1"/>
    <property type="match status" value="1"/>
</dbReference>
<gene>
    <name evidence="3" type="primary">Srrd</name>
    <name evidence="3" type="ORF">GWK47_036890</name>
</gene>
<evidence type="ECO:0000313" key="3">
    <source>
        <dbReference type="EMBL" id="KAG0726296.1"/>
    </source>
</evidence>
<dbReference type="InterPro" id="IPR011009">
    <property type="entry name" value="Kinase-like_dom_sf"/>
</dbReference>
<evidence type="ECO:0000259" key="2">
    <source>
        <dbReference type="Pfam" id="PF07985"/>
    </source>
</evidence>
<dbReference type="Gene3D" id="1.10.510.10">
    <property type="entry name" value="Transferase(Phosphotransferase) domain 1"/>
    <property type="match status" value="1"/>
</dbReference>
<accession>A0A8J4YM63</accession>
<evidence type="ECO:0000256" key="1">
    <source>
        <dbReference type="ARBA" id="ARBA00009856"/>
    </source>
</evidence>
<dbReference type="GO" id="GO:0005634">
    <property type="term" value="C:nucleus"/>
    <property type="evidence" value="ECO:0007669"/>
    <property type="project" value="TreeGrafter"/>
</dbReference>
<comment type="caution">
    <text evidence="3">The sequence shown here is derived from an EMBL/GenBank/DDBJ whole genome shotgun (WGS) entry which is preliminary data.</text>
</comment>
<reference evidence="3" key="1">
    <citation type="submission" date="2020-07" db="EMBL/GenBank/DDBJ databases">
        <title>The High-quality genome of the commercially important snow crab, Chionoecetes opilio.</title>
        <authorList>
            <person name="Jeong J.-H."/>
            <person name="Ryu S."/>
        </authorList>
    </citation>
    <scope>NUCLEOTIDE SEQUENCE</scope>
    <source>
        <strain evidence="3">MADBK_172401_WGS</strain>
        <tissue evidence="3">Digestive gland</tissue>
    </source>
</reference>
<dbReference type="Proteomes" id="UP000770661">
    <property type="component" value="Unassembled WGS sequence"/>
</dbReference>
<dbReference type="InterPro" id="IPR040044">
    <property type="entry name" value="SRR1L"/>
</dbReference>
<dbReference type="GO" id="GO:0005737">
    <property type="term" value="C:cytoplasm"/>
    <property type="evidence" value="ECO:0007669"/>
    <property type="project" value="TreeGrafter"/>
</dbReference>
<proteinExistence type="inferred from homology"/>
<dbReference type="PANTHER" id="PTHR28626:SF3">
    <property type="entry name" value="SRR1-LIKE PROTEIN"/>
    <property type="match status" value="1"/>
</dbReference>
<dbReference type="GO" id="GO:0003908">
    <property type="term" value="F:methylated-DNA-[protein]-cysteine S-methyltransferase activity"/>
    <property type="evidence" value="ECO:0007669"/>
    <property type="project" value="InterPro"/>
</dbReference>
<dbReference type="EMBL" id="JACEEZ010004642">
    <property type="protein sequence ID" value="KAG0726296.1"/>
    <property type="molecule type" value="Genomic_DNA"/>
</dbReference>
<sequence length="430" mass="49123">MRLIQRSSSPCLRESHVNCSGLKINEALRHKLHLHLRLAQTALVGKPGYFTALHQGECGGIDRYSPLPAPRTKNTTYTLTMFRRIQEAREVIQTSEGHVNLNRNLNSIERELKAILTPHQSDKICGIVCYGLGQLSCSRIARYQCALLLILQDHFQAPTEVYDPAFSVVDAEVLEDLSINVLNRNEEGKRRVVGTTLFFLPHCGKELNNNLLWANWNASSLPLCVIVGNSFSAIVQNVPTRILKEHYRFIYHAQDMFRELPLTALVDCDDVFNDMSIHIPCHRMLHKCSEFWSVCSYGCNHGSFIVGTMTECHPWLTCDDIRHLDIGELIGFGAVKHVYQTSWQSITMAIAFLNNKEYKEDFLYGIKILKQIGSRRHVIQLLGFCEEAPVVLTEYHPLGSSLNVEKIVRDTDNTHNLRHRFQLCIDYVEY</sequence>
<dbReference type="PROSITE" id="PS00374">
    <property type="entry name" value="MGMT"/>
    <property type="match status" value="1"/>
</dbReference>
<dbReference type="AlphaFoldDB" id="A0A8J4YM63"/>
<comment type="similarity">
    <text evidence="1">Belongs to the SRR1 family.</text>
</comment>
<keyword evidence="4" id="KW-1185">Reference proteome</keyword>
<dbReference type="InterPro" id="IPR012942">
    <property type="entry name" value="SRR1-like"/>
</dbReference>
<dbReference type="GO" id="GO:0006281">
    <property type="term" value="P:DNA repair"/>
    <property type="evidence" value="ECO:0007669"/>
    <property type="project" value="InterPro"/>
</dbReference>
<dbReference type="OrthoDB" id="551431at2759"/>